<evidence type="ECO:0000313" key="12">
    <source>
        <dbReference type="Proteomes" id="UP000014500"/>
    </source>
</evidence>
<keyword evidence="5 8" id="KW-0653">Protein transport</keyword>
<dbReference type="EnsemblMetazoa" id="SMAR004585-RA">
    <property type="protein sequence ID" value="SMAR004585-PA"/>
    <property type="gene ID" value="SMAR004585"/>
</dbReference>
<sequence>MYDQLEPDYGAALSGLQQYGTDELKKLLIEDERLNDMIKNLPQIRNVDMEKEMLMASNKSLAEFNLSREPRLRQARQRLIESYQKASEDFSEVETKKQQLDELSRRISLDTTLAILQTSAAQIEEETETVAEKFLEGSVDVDGFLDEFLPQRKVAHLRRIKVDKLTELLHRSQTRPGSQNWQTGYPGLPTNMPPYGSPI</sequence>
<organism evidence="11 12">
    <name type="scientific">Strigamia maritima</name>
    <name type="common">European centipede</name>
    <name type="synonym">Geophilus maritimus</name>
    <dbReference type="NCBI Taxonomy" id="126957"/>
    <lineage>
        <taxon>Eukaryota</taxon>
        <taxon>Metazoa</taxon>
        <taxon>Ecdysozoa</taxon>
        <taxon>Arthropoda</taxon>
        <taxon>Myriapoda</taxon>
        <taxon>Chilopoda</taxon>
        <taxon>Pleurostigmophora</taxon>
        <taxon>Geophilomorpha</taxon>
        <taxon>Linotaeniidae</taxon>
        <taxon>Strigamia</taxon>
    </lineage>
</organism>
<evidence type="ECO:0000256" key="3">
    <source>
        <dbReference type="ARBA" id="ARBA00022448"/>
    </source>
</evidence>
<feature type="compositionally biased region" description="Polar residues" evidence="9">
    <location>
        <begin position="174"/>
        <end position="183"/>
    </location>
</feature>
<evidence type="ECO:0000256" key="9">
    <source>
        <dbReference type="SAM" id="MobiDB-lite"/>
    </source>
</evidence>
<dbReference type="FunFam" id="1.10.287.660:FF:000003">
    <property type="entry name" value="vacuolar protein sorting-associated protein 37B"/>
    <property type="match status" value="1"/>
</dbReference>
<evidence type="ECO:0000313" key="11">
    <source>
        <dbReference type="EnsemblMetazoa" id="SMAR004585-PA"/>
    </source>
</evidence>
<dbReference type="PANTHER" id="PTHR13678">
    <property type="entry name" value="VACUOLAR PROTEIN SORTING-ASSOCIATED PROTEIN 37"/>
    <property type="match status" value="1"/>
</dbReference>
<dbReference type="OMA" id="MYQEYLN"/>
<protein>
    <recommendedName>
        <fullName evidence="10">VPS37 C-terminal domain-containing protein</fullName>
    </recommendedName>
</protein>
<proteinExistence type="inferred from homology"/>
<dbReference type="GO" id="GO:0048306">
    <property type="term" value="F:calcium-dependent protein binding"/>
    <property type="evidence" value="ECO:0007669"/>
    <property type="project" value="UniProtKB-ARBA"/>
</dbReference>
<name>T1ITX4_STRMM</name>
<comment type="similarity">
    <text evidence="2">Belongs to the VPS37 family.</text>
</comment>
<dbReference type="Pfam" id="PF07200">
    <property type="entry name" value="Mod_r"/>
    <property type="match status" value="1"/>
</dbReference>
<dbReference type="EMBL" id="JH431506">
    <property type="status" value="NOT_ANNOTATED_CDS"/>
    <property type="molecule type" value="Genomic_DNA"/>
</dbReference>
<comment type="subcellular location">
    <subcellularLocation>
        <location evidence="1">Late endosome membrane</location>
        <topology evidence="1">Peripheral membrane protein</topology>
    </subcellularLocation>
</comment>
<dbReference type="AlphaFoldDB" id="T1ITX4"/>
<dbReference type="STRING" id="126957.T1ITX4"/>
<dbReference type="GO" id="GO:0039702">
    <property type="term" value="P:viral budding via host ESCRT complex"/>
    <property type="evidence" value="ECO:0007669"/>
    <property type="project" value="UniProtKB-ARBA"/>
</dbReference>
<dbReference type="InterPro" id="IPR037202">
    <property type="entry name" value="ESCRT_assembly_dom"/>
</dbReference>
<dbReference type="GO" id="GO:0031902">
    <property type="term" value="C:late endosome membrane"/>
    <property type="evidence" value="ECO:0007669"/>
    <property type="project" value="UniProtKB-SubCell"/>
</dbReference>
<feature type="region of interest" description="Disordered" evidence="9">
    <location>
        <begin position="173"/>
        <end position="199"/>
    </location>
</feature>
<evidence type="ECO:0000256" key="8">
    <source>
        <dbReference type="PROSITE-ProRule" id="PRU00646"/>
    </source>
</evidence>
<dbReference type="GO" id="GO:0000813">
    <property type="term" value="C:ESCRT I complex"/>
    <property type="evidence" value="ECO:0007669"/>
    <property type="project" value="TreeGrafter"/>
</dbReference>
<dbReference type="Gene3D" id="1.10.287.660">
    <property type="entry name" value="Helix hairpin bin"/>
    <property type="match status" value="1"/>
</dbReference>
<reference evidence="12" key="1">
    <citation type="submission" date="2011-05" db="EMBL/GenBank/DDBJ databases">
        <authorList>
            <person name="Richards S.R."/>
            <person name="Qu J."/>
            <person name="Jiang H."/>
            <person name="Jhangiani S.N."/>
            <person name="Agravi P."/>
            <person name="Goodspeed R."/>
            <person name="Gross S."/>
            <person name="Mandapat C."/>
            <person name="Jackson L."/>
            <person name="Mathew T."/>
            <person name="Pu L."/>
            <person name="Thornton R."/>
            <person name="Saada N."/>
            <person name="Wilczek-Boney K.B."/>
            <person name="Lee S."/>
            <person name="Kovar C."/>
            <person name="Wu Y."/>
            <person name="Scherer S.E."/>
            <person name="Worley K.C."/>
            <person name="Muzny D.M."/>
            <person name="Gibbs R."/>
        </authorList>
    </citation>
    <scope>NUCLEOTIDE SEQUENCE</scope>
    <source>
        <strain evidence="12">Brora</strain>
    </source>
</reference>
<dbReference type="Proteomes" id="UP000014500">
    <property type="component" value="Unassembled WGS sequence"/>
</dbReference>
<dbReference type="PANTHER" id="PTHR13678:SF27">
    <property type="entry name" value="LD45836P"/>
    <property type="match status" value="1"/>
</dbReference>
<dbReference type="SUPFAM" id="SSF140111">
    <property type="entry name" value="Endosomal sorting complex assembly domain"/>
    <property type="match status" value="1"/>
</dbReference>
<keyword evidence="6" id="KW-0472">Membrane</keyword>
<keyword evidence="3 8" id="KW-0813">Transport</keyword>
<dbReference type="GO" id="GO:0036258">
    <property type="term" value="P:multivesicular body assembly"/>
    <property type="evidence" value="ECO:0007669"/>
    <property type="project" value="UniProtKB-ARBA"/>
</dbReference>
<dbReference type="InterPro" id="IPR029012">
    <property type="entry name" value="Helix_hairpin_bin_sf"/>
</dbReference>
<dbReference type="GO" id="GO:0043162">
    <property type="term" value="P:ubiquitin-dependent protein catabolic process via the multivesicular body sorting pathway"/>
    <property type="evidence" value="ECO:0007669"/>
    <property type="project" value="TreeGrafter"/>
</dbReference>
<evidence type="ECO:0000256" key="4">
    <source>
        <dbReference type="ARBA" id="ARBA00022753"/>
    </source>
</evidence>
<reference evidence="11" key="2">
    <citation type="submission" date="2015-02" db="UniProtKB">
        <authorList>
            <consortium name="EnsemblMetazoa"/>
        </authorList>
    </citation>
    <scope>IDENTIFICATION</scope>
</reference>
<evidence type="ECO:0000256" key="2">
    <source>
        <dbReference type="ARBA" id="ARBA00007617"/>
    </source>
</evidence>
<dbReference type="GO" id="GO:0006623">
    <property type="term" value="P:protein targeting to vacuole"/>
    <property type="evidence" value="ECO:0007669"/>
    <property type="project" value="TreeGrafter"/>
</dbReference>
<keyword evidence="12" id="KW-1185">Reference proteome</keyword>
<evidence type="ECO:0000256" key="1">
    <source>
        <dbReference type="ARBA" id="ARBA00004633"/>
    </source>
</evidence>
<dbReference type="GO" id="GO:0006612">
    <property type="term" value="P:protein targeting to membrane"/>
    <property type="evidence" value="ECO:0007669"/>
    <property type="project" value="TreeGrafter"/>
</dbReference>
<accession>T1ITX4</accession>
<evidence type="ECO:0000256" key="7">
    <source>
        <dbReference type="ARBA" id="ARBA00025010"/>
    </source>
</evidence>
<evidence type="ECO:0000256" key="6">
    <source>
        <dbReference type="ARBA" id="ARBA00023136"/>
    </source>
</evidence>
<evidence type="ECO:0000256" key="5">
    <source>
        <dbReference type="ARBA" id="ARBA00022927"/>
    </source>
</evidence>
<dbReference type="HOGENOM" id="CLU_067118_2_2_1"/>
<keyword evidence="4" id="KW-0967">Endosome</keyword>
<evidence type="ECO:0000259" key="10">
    <source>
        <dbReference type="PROSITE" id="PS51314"/>
    </source>
</evidence>
<dbReference type="InterPro" id="IPR009851">
    <property type="entry name" value="Mod_r"/>
</dbReference>
<feature type="domain" description="VPS37 C-terminal" evidence="10">
    <location>
        <begin position="90"/>
        <end position="179"/>
    </location>
</feature>
<dbReference type="eggNOG" id="KOG3270">
    <property type="taxonomic scope" value="Eukaryota"/>
</dbReference>
<comment type="function">
    <text evidence="7">Component of the ESCRT-I complex, a regulator of vesicular trafficking process. Required for the sorting of endocytic ubiquitinated cargos into multivesicular bodies. May be involved in cell growth and differentiation.</text>
</comment>
<dbReference type="PhylomeDB" id="T1ITX4"/>
<dbReference type="PROSITE" id="PS51314">
    <property type="entry name" value="VPS37_C"/>
    <property type="match status" value="1"/>
</dbReference>